<evidence type="ECO:0000313" key="16">
    <source>
        <dbReference type="Proteomes" id="UP000182660"/>
    </source>
</evidence>
<evidence type="ECO:0000256" key="7">
    <source>
        <dbReference type="ARBA" id="ARBA00022884"/>
    </source>
</evidence>
<comment type="similarity">
    <text evidence="10">Belongs to the dus family.</text>
</comment>
<comment type="cofactor">
    <cofactor evidence="1 9 10 12">
        <name>FMN</name>
        <dbReference type="ChEBI" id="CHEBI:58210"/>
    </cofactor>
</comment>
<evidence type="ECO:0000256" key="9">
    <source>
        <dbReference type="HAMAP-Rule" id="MF_02043"/>
    </source>
</evidence>
<feature type="binding site" evidence="9 12">
    <location>
        <position position="139"/>
    </location>
    <ligand>
        <name>FMN</name>
        <dbReference type="ChEBI" id="CHEBI:58210"/>
    </ligand>
</feature>
<comment type="function">
    <text evidence="9">Catalyzes the synthesis of 5,6-dihydrouridine (D), a modified base found in the D-loop of most tRNAs, via the reduction of the C5-C6 double bond in target uridines. Specifically modifies U16 in tRNAs.</text>
</comment>
<dbReference type="InterPro" id="IPR013785">
    <property type="entry name" value="Aldolase_TIM"/>
</dbReference>
<evidence type="ECO:0000256" key="12">
    <source>
        <dbReference type="PIRSR" id="PIRSR006621-2"/>
    </source>
</evidence>
<keyword evidence="3 9" id="KW-0285">Flavoprotein</keyword>
<dbReference type="InterPro" id="IPR042270">
    <property type="entry name" value="DusC_C"/>
</dbReference>
<feature type="site" description="Interacts with tRNA; defines subfamily-specific binding signature" evidence="9">
    <location>
        <position position="35"/>
    </location>
</feature>
<proteinExistence type="inferred from homology"/>
<feature type="binding site" evidence="9 12">
    <location>
        <begin position="224"/>
        <end position="225"/>
    </location>
    <ligand>
        <name>FMN</name>
        <dbReference type="ChEBI" id="CHEBI:58210"/>
    </ligand>
</feature>
<dbReference type="GeneID" id="61297028"/>
<evidence type="ECO:0000256" key="2">
    <source>
        <dbReference type="ARBA" id="ARBA00022555"/>
    </source>
</evidence>
<keyword evidence="6 9" id="KW-0521">NADP</keyword>
<dbReference type="Proteomes" id="UP000183794">
    <property type="component" value="Unassembled WGS sequence"/>
</dbReference>
<keyword evidence="5 9" id="KW-0819">tRNA processing</keyword>
<dbReference type="SUPFAM" id="SSF51395">
    <property type="entry name" value="FMN-linked oxidoreductases"/>
    <property type="match status" value="1"/>
</dbReference>
<keyword evidence="2 9" id="KW-0820">tRNA-binding</keyword>
<reference evidence="15 17" key="2">
    <citation type="submission" date="2016-11" db="EMBL/GenBank/DDBJ databases">
        <authorList>
            <person name="Jaros S."/>
            <person name="Januszkiewicz K."/>
            <person name="Wedrychowicz H."/>
        </authorList>
    </citation>
    <scope>NUCLEOTIDE SEQUENCE [LARGE SCALE GENOMIC DNA]</scope>
    <source>
        <strain evidence="15">NVI 5450</strain>
    </source>
</reference>
<dbReference type="HAMAP" id="MF_02043">
    <property type="entry name" value="DusC_subfam"/>
    <property type="match status" value="1"/>
</dbReference>
<dbReference type="OrthoDB" id="5289281at2"/>
<dbReference type="Proteomes" id="UP000182660">
    <property type="component" value="Unassembled WGS sequence"/>
</dbReference>
<feature type="site" description="Interacts with tRNA" evidence="9">
    <location>
        <position position="279"/>
    </location>
</feature>
<evidence type="ECO:0000256" key="8">
    <source>
        <dbReference type="ARBA" id="ARBA00023002"/>
    </source>
</evidence>
<dbReference type="Gene3D" id="3.20.20.70">
    <property type="entry name" value="Aldolase class I"/>
    <property type="match status" value="1"/>
</dbReference>
<sequence>MRVVLAPMEGVVDNLMRELLTAQGGYDLCVTEFIRVVEQLLPEKIFYRYCAELNNGCRTQAGTPVRIQLLGQHPEWMAENAVRAIGLGSHGLDINFGCPAKQVNKSSGGAACLREPELVYQIVKQVREAVPSEHIVSAKIRLGWEDSNHKLEIADAVQQAGANELTVHGRTKADGYRAAAINWEAIAEIKQHVSIPVIANGEIWNHADGQRCLEVTGCNDLMVGRGALNLPNLGEVVKYNKAPMPWADVVTLLRNYCQLEIRGDKEKYLPNRIKQWFSYLRKQYPEAADLFTQLRALRQSEEVINTLNNYRV</sequence>
<evidence type="ECO:0000256" key="11">
    <source>
        <dbReference type="PIRSR" id="PIRSR006621-1"/>
    </source>
</evidence>
<evidence type="ECO:0000256" key="4">
    <source>
        <dbReference type="ARBA" id="ARBA00022643"/>
    </source>
</evidence>
<feature type="site" description="Interacts with tRNA" evidence="9">
    <location>
        <position position="95"/>
    </location>
</feature>
<protein>
    <recommendedName>
        <fullName evidence="9">tRNA-dihydrouridine(16) synthase</fullName>
        <ecNumber evidence="9">1.3.1.-</ecNumber>
    </recommendedName>
    <alternativeName>
        <fullName evidence="9">U16-specific dihydrouridine synthase</fullName>
        <shortName evidence="9">U16-specific Dus</shortName>
    </alternativeName>
    <alternativeName>
        <fullName evidence="9">tRNA-dihydrouridine synthase C</fullName>
    </alternativeName>
</protein>
<feature type="site" description="Interacts with tRNA; defines subfamily-specific binding signature" evidence="9">
    <location>
        <position position="272"/>
    </location>
</feature>
<evidence type="ECO:0000313" key="14">
    <source>
        <dbReference type="EMBL" id="SGY96376.1"/>
    </source>
</evidence>
<dbReference type="InterPro" id="IPR035587">
    <property type="entry name" value="DUS-like_FMN-bd"/>
</dbReference>
<dbReference type="PIRSF" id="PIRSF006621">
    <property type="entry name" value="Dus"/>
    <property type="match status" value="1"/>
</dbReference>
<dbReference type="GO" id="GO:0010181">
    <property type="term" value="F:FMN binding"/>
    <property type="evidence" value="ECO:0007669"/>
    <property type="project" value="UniProtKB-UniRule"/>
</dbReference>
<keyword evidence="7 9" id="KW-0694">RNA-binding</keyword>
<comment type="catalytic activity">
    <reaction evidence="9">
        <text>5,6-dihydrouridine(16) in tRNA + NADP(+) = uridine(16) in tRNA + NADPH + H(+)</text>
        <dbReference type="Rhea" id="RHEA:53376"/>
        <dbReference type="Rhea" id="RHEA-COMP:13543"/>
        <dbReference type="Rhea" id="RHEA-COMP:13544"/>
        <dbReference type="ChEBI" id="CHEBI:15378"/>
        <dbReference type="ChEBI" id="CHEBI:57783"/>
        <dbReference type="ChEBI" id="CHEBI:58349"/>
        <dbReference type="ChEBI" id="CHEBI:65315"/>
        <dbReference type="ChEBI" id="CHEBI:74443"/>
    </reaction>
</comment>
<feature type="site" description="Interacts with tRNA; defines subfamily-specific binding signature" evidence="9">
    <location>
        <position position="274"/>
    </location>
</feature>
<dbReference type="Pfam" id="PF01207">
    <property type="entry name" value="Dus"/>
    <property type="match status" value="1"/>
</dbReference>
<evidence type="ECO:0000313" key="17">
    <source>
        <dbReference type="Proteomes" id="UP000183794"/>
    </source>
</evidence>
<feature type="binding site" evidence="9">
    <location>
        <begin position="200"/>
        <end position="202"/>
    </location>
    <ligand>
        <name>FMN</name>
        <dbReference type="ChEBI" id="CHEBI:58210"/>
    </ligand>
</feature>
<feature type="active site" description="Proton donor" evidence="9 11">
    <location>
        <position position="98"/>
    </location>
</feature>
<dbReference type="PROSITE" id="PS01136">
    <property type="entry name" value="UPF0034"/>
    <property type="match status" value="1"/>
</dbReference>
<feature type="binding site" evidence="9 12">
    <location>
        <position position="68"/>
    </location>
    <ligand>
        <name>FMN</name>
        <dbReference type="ChEBI" id="CHEBI:58210"/>
    </ligand>
</feature>
<dbReference type="PATRIC" id="fig|80854.5.peg.3043"/>
<feature type="binding site" evidence="12">
    <location>
        <position position="168"/>
    </location>
    <ligand>
        <name>FMN</name>
        <dbReference type="ChEBI" id="CHEBI:58210"/>
    </ligand>
</feature>
<comment type="similarity">
    <text evidence="9">Belongs to the Dus family. DusC subfamily.</text>
</comment>
<evidence type="ECO:0000313" key="15">
    <source>
        <dbReference type="EMBL" id="SGZ08926.1"/>
    </source>
</evidence>
<dbReference type="AlphaFoldDB" id="A0A090IF76"/>
<keyword evidence="12" id="KW-0547">Nucleotide-binding</keyword>
<dbReference type="EMBL" id="FPLD01000091">
    <property type="protein sequence ID" value="SGZ08926.1"/>
    <property type="molecule type" value="Genomic_DNA"/>
</dbReference>
<name>A0A090IF76_9GAMM</name>
<feature type="site" description="Interacts with tRNA; defines subfamily-specific binding signature" evidence="9">
    <location>
        <position position="295"/>
    </location>
</feature>
<evidence type="ECO:0000259" key="13">
    <source>
        <dbReference type="Pfam" id="PF01207"/>
    </source>
</evidence>
<dbReference type="InterPro" id="IPR032886">
    <property type="entry name" value="DusC"/>
</dbReference>
<dbReference type="STRING" id="80854.MVIS_2868"/>
<dbReference type="Gene3D" id="1.20.225.30">
    <property type="entry name" value="Dihydrouridine synthase, C-terminal recognition domain"/>
    <property type="match status" value="1"/>
</dbReference>
<evidence type="ECO:0000256" key="3">
    <source>
        <dbReference type="ARBA" id="ARBA00022630"/>
    </source>
</evidence>
<dbReference type="CDD" id="cd02801">
    <property type="entry name" value="DUS_like_FMN"/>
    <property type="match status" value="1"/>
</dbReference>
<dbReference type="InterPro" id="IPR018517">
    <property type="entry name" value="tRNA_hU_synthase_CS"/>
</dbReference>
<evidence type="ECO:0000256" key="10">
    <source>
        <dbReference type="PIRNR" id="PIRNR006621"/>
    </source>
</evidence>
<dbReference type="KEGG" id="mvs:MVIS_2868"/>
<keyword evidence="4 9" id="KW-0288">FMN</keyword>
<dbReference type="NCBIfam" id="NF007838">
    <property type="entry name" value="PRK10550.1"/>
    <property type="match status" value="1"/>
</dbReference>
<comment type="catalytic activity">
    <reaction evidence="9">
        <text>5,6-dihydrouridine(16) in tRNA + NAD(+) = uridine(16) in tRNA + NADH + H(+)</text>
        <dbReference type="Rhea" id="RHEA:53380"/>
        <dbReference type="Rhea" id="RHEA-COMP:13543"/>
        <dbReference type="Rhea" id="RHEA-COMP:13544"/>
        <dbReference type="ChEBI" id="CHEBI:15378"/>
        <dbReference type="ChEBI" id="CHEBI:57540"/>
        <dbReference type="ChEBI" id="CHEBI:57945"/>
        <dbReference type="ChEBI" id="CHEBI:65315"/>
        <dbReference type="ChEBI" id="CHEBI:74443"/>
    </reaction>
</comment>
<accession>A0A090IF76</accession>
<dbReference type="HOGENOM" id="CLU_013299_0_4_6"/>
<feature type="site" description="Interacts with tRNA" evidence="9">
    <location>
        <position position="176"/>
    </location>
</feature>
<keyword evidence="8 9" id="KW-0560">Oxidoreductase</keyword>
<feature type="domain" description="DUS-like FMN-binding" evidence="13">
    <location>
        <begin position="5"/>
        <end position="304"/>
    </location>
</feature>
<evidence type="ECO:0000256" key="5">
    <source>
        <dbReference type="ARBA" id="ARBA00022694"/>
    </source>
</evidence>
<dbReference type="EC" id="1.3.1.-" evidence="9"/>
<keyword evidence="16" id="KW-1185">Reference proteome</keyword>
<dbReference type="GO" id="GO:0050660">
    <property type="term" value="F:flavin adenine dinucleotide binding"/>
    <property type="evidence" value="ECO:0007669"/>
    <property type="project" value="InterPro"/>
</dbReference>
<evidence type="ECO:0000256" key="1">
    <source>
        <dbReference type="ARBA" id="ARBA00001917"/>
    </source>
</evidence>
<dbReference type="GO" id="GO:0000049">
    <property type="term" value="F:tRNA binding"/>
    <property type="evidence" value="ECO:0007669"/>
    <property type="project" value="UniProtKB-UniRule"/>
</dbReference>
<dbReference type="GO" id="GO:0017150">
    <property type="term" value="F:tRNA dihydrouridine synthase activity"/>
    <property type="evidence" value="ECO:0007669"/>
    <property type="project" value="UniProtKB-UniRule"/>
</dbReference>
<dbReference type="EMBL" id="FPLJ01000069">
    <property type="protein sequence ID" value="SGY96376.1"/>
    <property type="molecule type" value="Genomic_DNA"/>
</dbReference>
<organism evidence="15 17">
    <name type="scientific">Moritella viscosa</name>
    <dbReference type="NCBI Taxonomy" id="80854"/>
    <lineage>
        <taxon>Bacteria</taxon>
        <taxon>Pseudomonadati</taxon>
        <taxon>Pseudomonadota</taxon>
        <taxon>Gammaproteobacteria</taxon>
        <taxon>Alteromonadales</taxon>
        <taxon>Moritellaceae</taxon>
        <taxon>Moritella</taxon>
    </lineage>
</organism>
<evidence type="ECO:0000256" key="6">
    <source>
        <dbReference type="ARBA" id="ARBA00022857"/>
    </source>
</evidence>
<gene>
    <name evidence="9" type="primary">dusC</name>
    <name evidence="14" type="ORF">MT2528_3195</name>
    <name evidence="15" type="ORF">NVI5450_3393</name>
</gene>
<dbReference type="RefSeq" id="WP_045110963.1">
    <property type="nucleotide sequence ID" value="NZ_CAWQZC010000029.1"/>
</dbReference>
<dbReference type="PANTHER" id="PTHR11082">
    <property type="entry name" value="TRNA-DIHYDROURIDINE SYNTHASE"/>
    <property type="match status" value="1"/>
</dbReference>
<dbReference type="InterPro" id="IPR001269">
    <property type="entry name" value="DUS_fam"/>
</dbReference>
<reference evidence="14 16" key="1">
    <citation type="submission" date="2016-11" db="EMBL/GenBank/DDBJ databases">
        <authorList>
            <person name="Klemetsen T."/>
        </authorList>
    </citation>
    <scope>NUCLEOTIDE SEQUENCE [LARGE SCALE GENOMIC DNA]</scope>
    <source>
        <strain evidence="14">MT 2528</strain>
    </source>
</reference>
<dbReference type="PANTHER" id="PTHR11082:SF26">
    <property type="entry name" value="TRNA-DIHYDROURIDINE(16) SYNTHASE"/>
    <property type="match status" value="1"/>
</dbReference>